<feature type="region of interest" description="Disordered" evidence="1">
    <location>
        <begin position="128"/>
        <end position="183"/>
    </location>
</feature>
<dbReference type="STRING" id="1391654.AKJ09_06613"/>
<feature type="chain" id="PRO_5005467038" evidence="2">
    <location>
        <begin position="26"/>
        <end position="339"/>
    </location>
</feature>
<evidence type="ECO:0000256" key="1">
    <source>
        <dbReference type="SAM" id="MobiDB-lite"/>
    </source>
</evidence>
<gene>
    <name evidence="3" type="ORF">AKJ09_06613</name>
</gene>
<feature type="signal peptide" evidence="2">
    <location>
        <begin position="1"/>
        <end position="25"/>
    </location>
</feature>
<evidence type="ECO:0000313" key="4">
    <source>
        <dbReference type="Proteomes" id="UP000064967"/>
    </source>
</evidence>
<dbReference type="EMBL" id="CP012333">
    <property type="protein sequence ID" value="AKU99949.1"/>
    <property type="molecule type" value="Genomic_DNA"/>
</dbReference>
<accession>A0A0K1Q3K1</accession>
<dbReference type="AlphaFoldDB" id="A0A0K1Q3K1"/>
<reference evidence="3 4" key="1">
    <citation type="submission" date="2015-08" db="EMBL/GenBank/DDBJ databases">
        <authorList>
            <person name="Babu N.S."/>
            <person name="Beckwith C.J."/>
            <person name="Beseler K.G."/>
            <person name="Brison A."/>
            <person name="Carone J.V."/>
            <person name="Caskin T.P."/>
            <person name="Diamond M."/>
            <person name="Durham M.E."/>
            <person name="Foxe J.M."/>
            <person name="Go M."/>
            <person name="Henderson B.A."/>
            <person name="Jones I.B."/>
            <person name="McGettigan J.A."/>
            <person name="Micheletti S.J."/>
            <person name="Nasrallah M.E."/>
            <person name="Ortiz D."/>
            <person name="Piller C.R."/>
            <person name="Privatt S.R."/>
            <person name="Schneider S.L."/>
            <person name="Sharp S."/>
            <person name="Smith T.C."/>
            <person name="Stanton J.D."/>
            <person name="Ullery H.E."/>
            <person name="Wilson R.J."/>
            <person name="Serrano M.G."/>
            <person name="Buck G."/>
            <person name="Lee V."/>
            <person name="Wang Y."/>
            <person name="Carvalho R."/>
            <person name="Voegtly L."/>
            <person name="Shi R."/>
            <person name="Duckworth R."/>
            <person name="Johnson A."/>
            <person name="Loviza R."/>
            <person name="Walstead R."/>
            <person name="Shah Z."/>
            <person name="Kiflezghi M."/>
            <person name="Wade K."/>
            <person name="Ball S.L."/>
            <person name="Bradley K.W."/>
            <person name="Asai D.J."/>
            <person name="Bowman C.A."/>
            <person name="Russell D.A."/>
            <person name="Pope W.H."/>
            <person name="Jacobs-Sera D."/>
            <person name="Hendrix R.W."/>
            <person name="Hatfull G.F."/>
        </authorList>
    </citation>
    <scope>NUCLEOTIDE SEQUENCE [LARGE SCALE GENOMIC DNA]</scope>
    <source>
        <strain evidence="3 4">DSM 27648</strain>
    </source>
</reference>
<sequence length="339" mass="34884">MRPSAISLIVLGVLASATVTATAHAEARARARARARFAYSTDPTSLRCPSESEMRDVLSARLGYDPFAPDAEQVVHVRFERRGVRGLAGSFDIQGPKPGHHEIASANNDCRELADALATAIAIRLDPASLGGQEEPPPLPAPSLPAESHPVDEVAVPSASPTPPPDRSDRDVTPSSRPSFHVGISGTGLAGELPSFTGAVDLGAGIRSGLMSASVEAEATLPASRDAGAPTREVSASLLSAALVPCVHAEMFFGCVVGRLGAFRGEGTGVDVPSTASALYVSAGVRAGVEMRVSEPLALVLSLEAVAPLSKMALQLSGTEVWSSPSVAGRAALGARMRF</sequence>
<dbReference type="KEGG" id="llu:AKJ09_06613"/>
<evidence type="ECO:0000256" key="2">
    <source>
        <dbReference type="SAM" id="SignalP"/>
    </source>
</evidence>
<evidence type="ECO:0000313" key="3">
    <source>
        <dbReference type="EMBL" id="AKU99949.1"/>
    </source>
</evidence>
<protein>
    <submittedName>
        <fullName evidence="3">Uncharacterized protein</fullName>
    </submittedName>
</protein>
<dbReference type="Proteomes" id="UP000064967">
    <property type="component" value="Chromosome"/>
</dbReference>
<name>A0A0K1Q3K1_9BACT</name>
<organism evidence="3 4">
    <name type="scientific">Labilithrix luteola</name>
    <dbReference type="NCBI Taxonomy" id="1391654"/>
    <lineage>
        <taxon>Bacteria</taxon>
        <taxon>Pseudomonadati</taxon>
        <taxon>Myxococcota</taxon>
        <taxon>Polyangia</taxon>
        <taxon>Polyangiales</taxon>
        <taxon>Labilitrichaceae</taxon>
        <taxon>Labilithrix</taxon>
    </lineage>
</organism>
<dbReference type="OrthoDB" id="5504308at2"/>
<keyword evidence="2" id="KW-0732">Signal</keyword>
<proteinExistence type="predicted"/>
<feature type="compositionally biased region" description="Low complexity" evidence="1">
    <location>
        <begin position="144"/>
        <end position="159"/>
    </location>
</feature>
<keyword evidence="4" id="KW-1185">Reference proteome</keyword>